<dbReference type="RefSeq" id="WP_285724862.1">
    <property type="nucleotide sequence ID" value="NZ_BSDD01000003.1"/>
</dbReference>
<evidence type="ECO:0000256" key="8">
    <source>
        <dbReference type="ARBA" id="ARBA00023267"/>
    </source>
</evidence>
<dbReference type="NCBIfam" id="TIGR00531">
    <property type="entry name" value="BCCP"/>
    <property type="match status" value="1"/>
</dbReference>
<keyword evidence="5 9" id="KW-0276">Fatty acid metabolism</keyword>
<dbReference type="InterPro" id="IPR001882">
    <property type="entry name" value="Biotin_BS"/>
</dbReference>
<reference evidence="12 13" key="1">
    <citation type="journal article" date="2023" name="Antonie Van Leeuwenhoek">
        <title>Mesoterricola silvestris gen. nov., sp. nov., Mesoterricola sediminis sp. nov., Geothrix oryzae sp. nov., Geothrix edaphica sp. nov., Geothrix rubra sp. nov., and Geothrix limicola sp. nov., six novel members of Acidobacteriota isolated from soils.</title>
        <authorList>
            <person name="Itoh H."/>
            <person name="Sugisawa Y."/>
            <person name="Mise K."/>
            <person name="Xu Z."/>
            <person name="Kuniyasu M."/>
            <person name="Ushijima N."/>
            <person name="Kawano K."/>
            <person name="Kobayashi E."/>
            <person name="Shiratori Y."/>
            <person name="Masuda Y."/>
            <person name="Senoo K."/>
        </authorList>
    </citation>
    <scope>NUCLEOTIDE SEQUENCE [LARGE SCALE GENOMIC DNA]</scope>
    <source>
        <strain evidence="12 13">Red803</strain>
    </source>
</reference>
<name>A0ABQ5Q695_9BACT</name>
<evidence type="ECO:0000256" key="7">
    <source>
        <dbReference type="ARBA" id="ARBA00023160"/>
    </source>
</evidence>
<sequence length="183" mass="19609">MSTSRKKPVPAKKPATSRPAGPQTVGLEEIKALIALVGREPFQEFEFEAGDMRFRIRKDGPAPVVSMQAPVLMGTPAVHHLPAPSMPSMPVAPAAPEVPADEPGIHYVTSPIVGTFYRAPNPTSAPYAQPGDFVKPGQTLCIIEAMKLMNEIESDVAGEVVKVLVENGQPVEYGERLFAVRIG</sequence>
<dbReference type="PROSITE" id="PS50968">
    <property type="entry name" value="BIOTINYL_LIPOYL"/>
    <property type="match status" value="1"/>
</dbReference>
<gene>
    <name evidence="12" type="ORF">GETHPA_18150</name>
</gene>
<feature type="domain" description="Lipoyl-binding" evidence="11">
    <location>
        <begin position="105"/>
        <end position="181"/>
    </location>
</feature>
<dbReference type="CDD" id="cd06850">
    <property type="entry name" value="biotinyl_domain"/>
    <property type="match status" value="1"/>
</dbReference>
<dbReference type="SUPFAM" id="SSF51230">
    <property type="entry name" value="Single hybrid motif"/>
    <property type="match status" value="1"/>
</dbReference>
<dbReference type="EMBL" id="BSDD01000003">
    <property type="protein sequence ID" value="GLH70282.1"/>
    <property type="molecule type" value="Genomic_DNA"/>
</dbReference>
<evidence type="ECO:0000256" key="4">
    <source>
        <dbReference type="ARBA" id="ARBA00022516"/>
    </source>
</evidence>
<dbReference type="PANTHER" id="PTHR45266:SF3">
    <property type="entry name" value="OXALOACETATE DECARBOXYLASE ALPHA CHAIN"/>
    <property type="match status" value="1"/>
</dbReference>
<evidence type="ECO:0000256" key="9">
    <source>
        <dbReference type="RuleBase" id="RU364072"/>
    </source>
</evidence>
<dbReference type="Pfam" id="PF00364">
    <property type="entry name" value="Biotin_lipoyl"/>
    <property type="match status" value="1"/>
</dbReference>
<dbReference type="InterPro" id="IPR011053">
    <property type="entry name" value="Single_hybrid_motif"/>
</dbReference>
<keyword evidence="4 9" id="KW-0444">Lipid biosynthesis</keyword>
<protein>
    <recommendedName>
        <fullName evidence="3 9">Biotin carboxyl carrier protein of acetyl-CoA carboxylase</fullName>
    </recommendedName>
</protein>
<evidence type="ECO:0000256" key="6">
    <source>
        <dbReference type="ARBA" id="ARBA00023098"/>
    </source>
</evidence>
<dbReference type="InterPro" id="IPR001249">
    <property type="entry name" value="AcCoA_biotinCC"/>
</dbReference>
<keyword evidence="7 9" id="KW-0275">Fatty acid biosynthesis</keyword>
<keyword evidence="13" id="KW-1185">Reference proteome</keyword>
<proteinExistence type="predicted"/>
<dbReference type="InterPro" id="IPR050709">
    <property type="entry name" value="Biotin_Carboxyl_Carrier/Decarb"/>
</dbReference>
<dbReference type="Proteomes" id="UP001165089">
    <property type="component" value="Unassembled WGS sequence"/>
</dbReference>
<evidence type="ECO:0000259" key="11">
    <source>
        <dbReference type="PROSITE" id="PS50968"/>
    </source>
</evidence>
<evidence type="ECO:0000256" key="10">
    <source>
        <dbReference type="SAM" id="MobiDB-lite"/>
    </source>
</evidence>
<dbReference type="Gene3D" id="2.40.50.100">
    <property type="match status" value="1"/>
</dbReference>
<comment type="pathway">
    <text evidence="2 9">Lipid metabolism; fatty acid biosynthesis.</text>
</comment>
<feature type="region of interest" description="Disordered" evidence="10">
    <location>
        <begin position="1"/>
        <end position="24"/>
    </location>
</feature>
<evidence type="ECO:0000313" key="13">
    <source>
        <dbReference type="Proteomes" id="UP001165089"/>
    </source>
</evidence>
<organism evidence="12 13">
    <name type="scientific">Geothrix rubra</name>
    <dbReference type="NCBI Taxonomy" id="2927977"/>
    <lineage>
        <taxon>Bacteria</taxon>
        <taxon>Pseudomonadati</taxon>
        <taxon>Acidobacteriota</taxon>
        <taxon>Holophagae</taxon>
        <taxon>Holophagales</taxon>
        <taxon>Holophagaceae</taxon>
        <taxon>Geothrix</taxon>
    </lineage>
</organism>
<evidence type="ECO:0000256" key="2">
    <source>
        <dbReference type="ARBA" id="ARBA00005194"/>
    </source>
</evidence>
<keyword evidence="6 9" id="KW-0443">Lipid metabolism</keyword>
<comment type="caution">
    <text evidence="12">The sequence shown here is derived from an EMBL/GenBank/DDBJ whole genome shotgun (WGS) entry which is preliminary data.</text>
</comment>
<keyword evidence="8 9" id="KW-0092">Biotin</keyword>
<evidence type="ECO:0000256" key="3">
    <source>
        <dbReference type="ARBA" id="ARBA00017562"/>
    </source>
</evidence>
<dbReference type="PANTHER" id="PTHR45266">
    <property type="entry name" value="OXALOACETATE DECARBOXYLASE ALPHA CHAIN"/>
    <property type="match status" value="1"/>
</dbReference>
<evidence type="ECO:0000256" key="5">
    <source>
        <dbReference type="ARBA" id="ARBA00022832"/>
    </source>
</evidence>
<evidence type="ECO:0000256" key="1">
    <source>
        <dbReference type="ARBA" id="ARBA00003761"/>
    </source>
</evidence>
<comment type="function">
    <text evidence="1 9">This protein is a component of the acetyl coenzyme A carboxylase complex; first, biotin carboxylase catalyzes the carboxylation of the carrier protein and then the transcarboxylase transfers the carboxyl group to form malonyl-CoA.</text>
</comment>
<feature type="compositionally biased region" description="Basic residues" evidence="10">
    <location>
        <begin position="1"/>
        <end position="10"/>
    </location>
</feature>
<accession>A0ABQ5Q695</accession>
<evidence type="ECO:0000313" key="12">
    <source>
        <dbReference type="EMBL" id="GLH70282.1"/>
    </source>
</evidence>
<dbReference type="PRINTS" id="PR01071">
    <property type="entry name" value="ACOABIOTINCC"/>
</dbReference>
<dbReference type="PROSITE" id="PS00188">
    <property type="entry name" value="BIOTIN"/>
    <property type="match status" value="1"/>
</dbReference>
<dbReference type="InterPro" id="IPR000089">
    <property type="entry name" value="Biotin_lipoyl"/>
</dbReference>